<evidence type="ECO:0000256" key="9">
    <source>
        <dbReference type="ARBA" id="ARBA00023303"/>
    </source>
</evidence>
<feature type="transmembrane region" description="Helical" evidence="11">
    <location>
        <begin position="435"/>
        <end position="454"/>
    </location>
</feature>
<feature type="domain" description="Potassium channel" evidence="12">
    <location>
        <begin position="537"/>
        <end position="605"/>
    </location>
</feature>
<keyword evidence="5" id="KW-0106">Calcium</keyword>
<dbReference type="PANTHER" id="PTHR11003:SF282">
    <property type="entry name" value="TWO-PORE POTASSIUM CHANNEL 3"/>
    <property type="match status" value="1"/>
</dbReference>
<dbReference type="EMBL" id="CAXAQS010000413">
    <property type="protein sequence ID" value="CAK9251545.1"/>
    <property type="molecule type" value="Genomic_DNA"/>
</dbReference>
<dbReference type="PROSITE" id="PS00018">
    <property type="entry name" value="EF_HAND_1"/>
    <property type="match status" value="1"/>
</dbReference>
<feature type="transmembrane region" description="Helical" evidence="11">
    <location>
        <begin position="466"/>
        <end position="491"/>
    </location>
</feature>
<feature type="region of interest" description="Disordered" evidence="10">
    <location>
        <begin position="168"/>
        <end position="196"/>
    </location>
</feature>
<dbReference type="PRINTS" id="PR01333">
    <property type="entry name" value="2POREKCHANEL"/>
</dbReference>
<keyword evidence="14" id="KW-1185">Reference proteome</keyword>
<keyword evidence="7" id="KW-0406">Ion transport</keyword>
<dbReference type="InterPro" id="IPR013099">
    <property type="entry name" value="K_chnl_dom"/>
</dbReference>
<comment type="subcellular location">
    <subcellularLocation>
        <location evidence="1">Membrane</location>
        <topology evidence="1">Multi-pass membrane protein</topology>
    </subcellularLocation>
</comment>
<dbReference type="SUPFAM" id="SSF47473">
    <property type="entry name" value="EF-hand"/>
    <property type="match status" value="1"/>
</dbReference>
<evidence type="ECO:0000259" key="12">
    <source>
        <dbReference type="Pfam" id="PF07885"/>
    </source>
</evidence>
<evidence type="ECO:0000256" key="6">
    <source>
        <dbReference type="ARBA" id="ARBA00022989"/>
    </source>
</evidence>
<evidence type="ECO:0000256" key="11">
    <source>
        <dbReference type="SAM" id="Phobius"/>
    </source>
</evidence>
<feature type="region of interest" description="Disordered" evidence="10">
    <location>
        <begin position="1"/>
        <end position="114"/>
    </location>
</feature>
<dbReference type="SUPFAM" id="SSF81324">
    <property type="entry name" value="Voltage-gated potassium channels"/>
    <property type="match status" value="2"/>
</dbReference>
<proteinExistence type="inferred from homology"/>
<sequence>MEEKMGFSPSTTAPRRVAFSEKQSYHRISSADSAPPLFTHYEGVDRSSSSSTIERSRLSTEQEEPDLEKNHEYAKKKSRSFPCHNPDRRNFDSGGDSSGGRKNVDSSIRSSSWSSWGSLHNRVKENIQNSWHLGFLWPDEEDGLEFLEQDRKSTRYEHDDDDEDHDLIHSQQKQEQQQQQQQHEETDSLLQNSSTKFGGFASPNYGTWFSSTPTDRQFNMRGGTPRFAVGSLQADHSHTPQKHESSPSVLSNILDETSGIMKHSQSVPSFVLADEEDDDNTTATQETNGTRTTPSDDDFDLRIHVLGRSGWDDTEIDKLPSSTRAFPSTPKSAKISALTPTKSMPAAMHRLNVVKKKKKYLHRCNTAPAMSAPATAAATAKNADDKNNNSDVVKRPHLSKSGSIVMQAGLGLMVYLAVGVLIYTWKRKEFSGLETVSYVDALYFCIVTMCTIGYGDITPTTTSAKLFACGFVLIGFGFIDALLSGMVNYVLDKQEHLLLSAVEGSHYQVARRYFMNPKHGNRMRIRMKVALAAGVPVLCIIVGTIVMMQMEKLSWIDALYCTIMSITTVGYGDHTFKSFTGRLFAAVWLLFSTLAVARCFLYLTEARVEKRHRAIAKWVLRRQFSVGDLIKADLDHDGCISKAEYVVYKLKEMGNVHDEQIHDICLQFDQLDSNNTGKITLARLQEGN</sequence>
<feature type="compositionally biased region" description="Low complexity" evidence="10">
    <location>
        <begin position="171"/>
        <end position="181"/>
    </location>
</feature>
<protein>
    <recommendedName>
        <fullName evidence="12">Potassium channel domain-containing protein</fullName>
    </recommendedName>
</protein>
<keyword evidence="3" id="KW-0813">Transport</keyword>
<feature type="transmembrane region" description="Helical" evidence="11">
    <location>
        <begin position="525"/>
        <end position="546"/>
    </location>
</feature>
<reference evidence="13" key="1">
    <citation type="submission" date="2024-02" db="EMBL/GenBank/DDBJ databases">
        <authorList>
            <consortium name="ELIXIR-Norway"/>
            <consortium name="Elixir Norway"/>
        </authorList>
    </citation>
    <scope>NUCLEOTIDE SEQUENCE</scope>
</reference>
<dbReference type="PANTHER" id="PTHR11003">
    <property type="entry name" value="POTASSIUM CHANNEL, SUBFAMILY K"/>
    <property type="match status" value="1"/>
</dbReference>
<comment type="caution">
    <text evidence="13">The sequence shown here is derived from an EMBL/GenBank/DDBJ whole genome shotgun (WGS) entry which is preliminary data.</text>
</comment>
<dbReference type="InterPro" id="IPR003280">
    <property type="entry name" value="2pore_dom_K_chnl"/>
</dbReference>
<evidence type="ECO:0000313" key="13">
    <source>
        <dbReference type="EMBL" id="CAK9251545.1"/>
    </source>
</evidence>
<dbReference type="InterPro" id="IPR011992">
    <property type="entry name" value="EF-hand-dom_pair"/>
</dbReference>
<keyword evidence="8 11" id="KW-0472">Membrane</keyword>
<name>A0ABP0VDG7_9BRYO</name>
<keyword evidence="4 11" id="KW-0812">Transmembrane</keyword>
<evidence type="ECO:0000256" key="8">
    <source>
        <dbReference type="ARBA" id="ARBA00023136"/>
    </source>
</evidence>
<dbReference type="Proteomes" id="UP001497444">
    <property type="component" value="Unassembled WGS sequence"/>
</dbReference>
<evidence type="ECO:0000313" key="14">
    <source>
        <dbReference type="Proteomes" id="UP001497444"/>
    </source>
</evidence>
<evidence type="ECO:0000256" key="7">
    <source>
        <dbReference type="ARBA" id="ARBA00023065"/>
    </source>
</evidence>
<keyword evidence="6 11" id="KW-1133">Transmembrane helix</keyword>
<feature type="transmembrane region" description="Helical" evidence="11">
    <location>
        <begin position="583"/>
        <end position="603"/>
    </location>
</feature>
<organism evidence="13 14">
    <name type="scientific">Sphagnum jensenii</name>
    <dbReference type="NCBI Taxonomy" id="128206"/>
    <lineage>
        <taxon>Eukaryota</taxon>
        <taxon>Viridiplantae</taxon>
        <taxon>Streptophyta</taxon>
        <taxon>Embryophyta</taxon>
        <taxon>Bryophyta</taxon>
        <taxon>Sphagnophytina</taxon>
        <taxon>Sphagnopsida</taxon>
        <taxon>Sphagnales</taxon>
        <taxon>Sphagnaceae</taxon>
        <taxon>Sphagnum</taxon>
    </lineage>
</organism>
<keyword evidence="9" id="KW-0407">Ion channel</keyword>
<dbReference type="Gene3D" id="1.10.287.70">
    <property type="match status" value="2"/>
</dbReference>
<dbReference type="Gene3D" id="1.10.238.10">
    <property type="entry name" value="EF-hand"/>
    <property type="match status" value="1"/>
</dbReference>
<evidence type="ECO:0000256" key="4">
    <source>
        <dbReference type="ARBA" id="ARBA00022692"/>
    </source>
</evidence>
<evidence type="ECO:0000256" key="5">
    <source>
        <dbReference type="ARBA" id="ARBA00022837"/>
    </source>
</evidence>
<dbReference type="Pfam" id="PF07885">
    <property type="entry name" value="Ion_trans_2"/>
    <property type="match status" value="2"/>
</dbReference>
<feature type="domain" description="Potassium channel" evidence="12">
    <location>
        <begin position="412"/>
        <end position="490"/>
    </location>
</feature>
<comment type="similarity">
    <text evidence="2">Belongs to the two pore domain potassium channel (TC 1.A.1.7) family.</text>
</comment>
<feature type="region of interest" description="Disordered" evidence="10">
    <location>
        <begin position="273"/>
        <end position="298"/>
    </location>
</feature>
<evidence type="ECO:0000256" key="10">
    <source>
        <dbReference type="SAM" id="MobiDB-lite"/>
    </source>
</evidence>
<evidence type="ECO:0000256" key="2">
    <source>
        <dbReference type="ARBA" id="ARBA00010159"/>
    </source>
</evidence>
<evidence type="ECO:0000256" key="1">
    <source>
        <dbReference type="ARBA" id="ARBA00004141"/>
    </source>
</evidence>
<gene>
    <name evidence="13" type="ORF">CSSPJE1EN1_LOCUS26923</name>
</gene>
<accession>A0ABP0VDG7</accession>
<feature type="transmembrane region" description="Helical" evidence="11">
    <location>
        <begin position="404"/>
        <end position="423"/>
    </location>
</feature>
<dbReference type="InterPro" id="IPR018247">
    <property type="entry name" value="EF_Hand_1_Ca_BS"/>
</dbReference>
<evidence type="ECO:0000256" key="3">
    <source>
        <dbReference type="ARBA" id="ARBA00022448"/>
    </source>
</evidence>